<dbReference type="GeneID" id="37032135"/>
<reference evidence="1 2" key="1">
    <citation type="journal article" date="2018" name="Mol. Biol. Evol.">
        <title>Broad Genomic Sampling Reveals a Smut Pathogenic Ancestry of the Fungal Clade Ustilaginomycotina.</title>
        <authorList>
            <person name="Kijpornyongpan T."/>
            <person name="Mondo S.J."/>
            <person name="Barry K."/>
            <person name="Sandor L."/>
            <person name="Lee J."/>
            <person name="Lipzen A."/>
            <person name="Pangilinan J."/>
            <person name="LaButti K."/>
            <person name="Hainaut M."/>
            <person name="Henrissat B."/>
            <person name="Grigoriev I.V."/>
            <person name="Spatafora J.W."/>
            <person name="Aime M.C."/>
        </authorList>
    </citation>
    <scope>NUCLEOTIDE SEQUENCE [LARGE SCALE GENOMIC DNA]</scope>
    <source>
        <strain evidence="1 2">MCA 4658</strain>
    </source>
</reference>
<dbReference type="RefSeq" id="XP_025373073.1">
    <property type="nucleotide sequence ID" value="XM_025510265.1"/>
</dbReference>
<name>A0A316WDJ8_9BASI</name>
<evidence type="ECO:0000313" key="1">
    <source>
        <dbReference type="EMBL" id="PWN45913.1"/>
    </source>
</evidence>
<organism evidence="1 2">
    <name type="scientific">Ceraceosorus guamensis</name>
    <dbReference type="NCBI Taxonomy" id="1522189"/>
    <lineage>
        <taxon>Eukaryota</taxon>
        <taxon>Fungi</taxon>
        <taxon>Dikarya</taxon>
        <taxon>Basidiomycota</taxon>
        <taxon>Ustilaginomycotina</taxon>
        <taxon>Exobasidiomycetes</taxon>
        <taxon>Ceraceosorales</taxon>
        <taxon>Ceraceosoraceae</taxon>
        <taxon>Ceraceosorus</taxon>
    </lineage>
</organism>
<dbReference type="AlphaFoldDB" id="A0A316WDJ8"/>
<keyword evidence="2" id="KW-1185">Reference proteome</keyword>
<sequence length="187" mass="21279">MGSLSTYTTAYRRQEKILKPWRDCGSQQRTPWYGCISGSRSPCSPSIRLPFAVRPMHAPRGRASHSATSAAQSWSTRCAESLHPIDRTPLSGFHQQQQQQQQQQKVLRQLSQSRIVKHNREWHLNVRHLTTAHARTRSQRVAPAPVCLYVLTLHLAFRRPQPFPERSTASAVSISTKLFGTDIWTAN</sequence>
<gene>
    <name evidence="1" type="ORF">IE81DRAFT_130511</name>
</gene>
<accession>A0A316WDJ8</accession>
<proteinExistence type="predicted"/>
<protein>
    <submittedName>
        <fullName evidence="1">Uncharacterized protein</fullName>
    </submittedName>
</protein>
<evidence type="ECO:0000313" key="2">
    <source>
        <dbReference type="Proteomes" id="UP000245783"/>
    </source>
</evidence>
<dbReference type="EMBL" id="KZ819353">
    <property type="protein sequence ID" value="PWN45913.1"/>
    <property type="molecule type" value="Genomic_DNA"/>
</dbReference>
<dbReference type="Proteomes" id="UP000245783">
    <property type="component" value="Unassembled WGS sequence"/>
</dbReference>
<dbReference type="InParanoid" id="A0A316WDJ8"/>